<organism evidence="6 7">
    <name type="scientific">Lojkania enalia</name>
    <dbReference type="NCBI Taxonomy" id="147567"/>
    <lineage>
        <taxon>Eukaryota</taxon>
        <taxon>Fungi</taxon>
        <taxon>Dikarya</taxon>
        <taxon>Ascomycota</taxon>
        <taxon>Pezizomycotina</taxon>
        <taxon>Dothideomycetes</taxon>
        <taxon>Pleosporomycetidae</taxon>
        <taxon>Pleosporales</taxon>
        <taxon>Pleosporales incertae sedis</taxon>
        <taxon>Lojkania</taxon>
    </lineage>
</organism>
<dbReference type="GO" id="GO:0008422">
    <property type="term" value="F:beta-glucosidase activity"/>
    <property type="evidence" value="ECO:0007669"/>
    <property type="project" value="TreeGrafter"/>
</dbReference>
<keyword evidence="3" id="KW-0326">Glycosidase</keyword>
<dbReference type="Pfam" id="PF00232">
    <property type="entry name" value="Glyco_hydro_1"/>
    <property type="match status" value="1"/>
</dbReference>
<sequence>MTSTILLTFLLIGARIVVCQNATVLSATASTTSSGSTSFVTNIELSVEDLWDLYVGPVSTFSINTTVEPTPIPSSSLVPPPTLYYPPFPTGQQAPFQPKNETWKFPADFWYGVAGAAYQIEGAAKDEGRGPSIWDVLSHRATNYVVTNDTGDVADNNYYQYKEDIARIAALGIKAYSFTISWSRILPFGSGPVNEQALRHYDDLIDTCLEYNVIPQVTLYHWDLPLFLQNSYGGWLSSKIVPDFTEYARIVFTRWASKVHYWFTVNEPIVFCGFYPLPENYFKKVAIPEKQQPYVCGHNVLLSHAAAYHVGKSINRNLSISLKHNGGYKIPLTNSPADAEAVQRAWDFQESWFADPVFINGDYPSRLKSYVSTFLPAFSDEEKARINGTSDIFAHDAYTSDFIMAPDTGIEACTSNASHPLFPQCYNTTKTYANNYWAIGPAGDPGTPWLYKATDWVPAFLHYMQNTWKPRGGIAITEFGFSEPYEGLKTELVAILIDPVRSAYYREYLEAILIAVSQGVKVVGTLAWSIYDNFEWGQGYSVKFGIQVGFLGVLFFIFFLKPFHTPLSMVFADEELVR</sequence>
<keyword evidence="5" id="KW-0732">Signal</keyword>
<gene>
    <name evidence="6" type="ORF">CC78DRAFT_535375</name>
</gene>
<evidence type="ECO:0000256" key="2">
    <source>
        <dbReference type="ARBA" id="ARBA00022801"/>
    </source>
</evidence>
<feature type="chain" id="PRO_5040285181" evidence="5">
    <location>
        <begin position="20"/>
        <end position="578"/>
    </location>
</feature>
<evidence type="ECO:0000256" key="5">
    <source>
        <dbReference type="SAM" id="SignalP"/>
    </source>
</evidence>
<comment type="caution">
    <text evidence="6">The sequence shown here is derived from an EMBL/GenBank/DDBJ whole genome shotgun (WGS) entry which is preliminary data.</text>
</comment>
<dbReference type="Gene3D" id="3.20.20.80">
    <property type="entry name" value="Glycosidases"/>
    <property type="match status" value="1"/>
</dbReference>
<evidence type="ECO:0000313" key="6">
    <source>
        <dbReference type="EMBL" id="KAF2261760.1"/>
    </source>
</evidence>
<keyword evidence="7" id="KW-1185">Reference proteome</keyword>
<keyword evidence="2 6" id="KW-0378">Hydrolase</keyword>
<dbReference type="InterPro" id="IPR001360">
    <property type="entry name" value="Glyco_hydro_1"/>
</dbReference>
<dbReference type="PANTHER" id="PTHR10353">
    <property type="entry name" value="GLYCOSYL HYDROLASE"/>
    <property type="match status" value="1"/>
</dbReference>
<dbReference type="PROSITE" id="PS00653">
    <property type="entry name" value="GLYCOSYL_HYDROL_F1_2"/>
    <property type="match status" value="1"/>
</dbReference>
<dbReference type="PANTHER" id="PTHR10353:SF36">
    <property type="entry name" value="LP05116P"/>
    <property type="match status" value="1"/>
</dbReference>
<evidence type="ECO:0000313" key="7">
    <source>
        <dbReference type="Proteomes" id="UP000800093"/>
    </source>
</evidence>
<dbReference type="EMBL" id="ML986650">
    <property type="protein sequence ID" value="KAF2261760.1"/>
    <property type="molecule type" value="Genomic_DNA"/>
</dbReference>
<dbReference type="GO" id="GO:0005975">
    <property type="term" value="P:carbohydrate metabolic process"/>
    <property type="evidence" value="ECO:0007669"/>
    <property type="project" value="InterPro"/>
</dbReference>
<comment type="similarity">
    <text evidence="1 4">Belongs to the glycosyl hydrolase 1 family.</text>
</comment>
<dbReference type="SUPFAM" id="SSF51445">
    <property type="entry name" value="(Trans)glycosidases"/>
    <property type="match status" value="1"/>
</dbReference>
<evidence type="ECO:0000256" key="1">
    <source>
        <dbReference type="ARBA" id="ARBA00010838"/>
    </source>
</evidence>
<evidence type="ECO:0000256" key="4">
    <source>
        <dbReference type="RuleBase" id="RU003690"/>
    </source>
</evidence>
<evidence type="ECO:0000256" key="3">
    <source>
        <dbReference type="ARBA" id="ARBA00023295"/>
    </source>
</evidence>
<dbReference type="InterPro" id="IPR033132">
    <property type="entry name" value="GH_1_N_CS"/>
</dbReference>
<protein>
    <submittedName>
        <fullName evidence="6">Glycoside hydrolase</fullName>
    </submittedName>
</protein>
<reference evidence="7" key="1">
    <citation type="journal article" date="2020" name="Stud. Mycol.">
        <title>101 Dothideomycetes genomes: A test case for predicting lifestyles and emergence of pathogens.</title>
        <authorList>
            <person name="Haridas S."/>
            <person name="Albert R."/>
            <person name="Binder M."/>
            <person name="Bloem J."/>
            <person name="LaButti K."/>
            <person name="Salamov A."/>
            <person name="Andreopoulos B."/>
            <person name="Baker S."/>
            <person name="Barry K."/>
            <person name="Bills G."/>
            <person name="Bluhm B."/>
            <person name="Cannon C."/>
            <person name="Castanera R."/>
            <person name="Culley D."/>
            <person name="Daum C."/>
            <person name="Ezra D."/>
            <person name="Gonzalez J."/>
            <person name="Henrissat B."/>
            <person name="Kuo A."/>
            <person name="Liang C."/>
            <person name="Lipzen A."/>
            <person name="Lutzoni F."/>
            <person name="Magnuson J."/>
            <person name="Mondo S."/>
            <person name="Nolan M."/>
            <person name="Ohm R."/>
            <person name="Pangilinan J."/>
            <person name="Park H.-J."/>
            <person name="Ramirez L."/>
            <person name="Alfaro M."/>
            <person name="Sun H."/>
            <person name="Tritt A."/>
            <person name="Yoshinaga Y."/>
            <person name="Zwiers L.-H."/>
            <person name="Turgeon B."/>
            <person name="Goodwin S."/>
            <person name="Spatafora J."/>
            <person name="Crous P."/>
            <person name="Grigoriev I."/>
        </authorList>
    </citation>
    <scope>NUCLEOTIDE SEQUENCE [LARGE SCALE GENOMIC DNA]</scope>
    <source>
        <strain evidence="7">CBS 304.66</strain>
    </source>
</reference>
<dbReference type="AlphaFoldDB" id="A0A9P4K804"/>
<feature type="signal peptide" evidence="5">
    <location>
        <begin position="1"/>
        <end position="19"/>
    </location>
</feature>
<accession>A0A9P4K804</accession>
<dbReference type="Proteomes" id="UP000800093">
    <property type="component" value="Unassembled WGS sequence"/>
</dbReference>
<dbReference type="InterPro" id="IPR017853">
    <property type="entry name" value="GH"/>
</dbReference>
<dbReference type="OrthoDB" id="65569at2759"/>
<name>A0A9P4K804_9PLEO</name>
<proteinExistence type="inferred from homology"/>